<dbReference type="InterPro" id="IPR011993">
    <property type="entry name" value="PH-like_dom_sf"/>
</dbReference>
<keyword evidence="3" id="KW-1185">Reference proteome</keyword>
<dbReference type="InterPro" id="IPR011029">
    <property type="entry name" value="DEATH-like_dom_sf"/>
</dbReference>
<proteinExistence type="predicted"/>
<accession>A0A9Q1BHZ4</accession>
<protein>
    <recommendedName>
        <fullName evidence="1">PH domain-containing protein</fullName>
    </recommendedName>
</protein>
<dbReference type="SUPFAM" id="SSF47986">
    <property type="entry name" value="DEATH domain"/>
    <property type="match status" value="1"/>
</dbReference>
<organism evidence="2 3">
    <name type="scientific">Holothuria leucospilota</name>
    <name type="common">Black long sea cucumber</name>
    <name type="synonym">Mertensiothuria leucospilota</name>
    <dbReference type="NCBI Taxonomy" id="206669"/>
    <lineage>
        <taxon>Eukaryota</taxon>
        <taxon>Metazoa</taxon>
        <taxon>Echinodermata</taxon>
        <taxon>Eleutherozoa</taxon>
        <taxon>Echinozoa</taxon>
        <taxon>Holothuroidea</taxon>
        <taxon>Aspidochirotacea</taxon>
        <taxon>Aspidochirotida</taxon>
        <taxon>Holothuriidae</taxon>
        <taxon>Holothuria</taxon>
    </lineage>
</organism>
<evidence type="ECO:0000313" key="2">
    <source>
        <dbReference type="EMBL" id="KAJ8026089.1"/>
    </source>
</evidence>
<sequence>MTAQVKSNDKKFCFAIKTAYEDDRDWVFSAPTSDKMRMWIAAFEATIDFINHGRIRNWTLKILEKEKPFIKAQQTEDDKGKLRNEYTAIRDKEACADDEQIYAQPDETWTDLTDKDLSILAGKFGHRWRDFAREKLLLIQSDIECIEGTYIANIKEQMFHALLQWRRNQIGPNTKAKLIALLKCPGYCNAEA</sequence>
<dbReference type="AlphaFoldDB" id="A0A9Q1BHZ4"/>
<dbReference type="Pfam" id="PF00169">
    <property type="entry name" value="PH"/>
    <property type="match status" value="1"/>
</dbReference>
<dbReference type="PROSITE" id="PS50003">
    <property type="entry name" value="PH_DOMAIN"/>
    <property type="match status" value="1"/>
</dbReference>
<dbReference type="Gene3D" id="1.10.533.10">
    <property type="entry name" value="Death Domain, Fas"/>
    <property type="match status" value="1"/>
</dbReference>
<feature type="domain" description="PH" evidence="1">
    <location>
        <begin position="1"/>
        <end position="48"/>
    </location>
</feature>
<reference evidence="2" key="1">
    <citation type="submission" date="2021-10" db="EMBL/GenBank/DDBJ databases">
        <title>Tropical sea cucumber genome reveals ecological adaptation and Cuvierian tubules defense mechanism.</title>
        <authorList>
            <person name="Chen T."/>
        </authorList>
    </citation>
    <scope>NUCLEOTIDE SEQUENCE</scope>
    <source>
        <strain evidence="2">Nanhai2018</strain>
        <tissue evidence="2">Muscle</tissue>
    </source>
</reference>
<dbReference type="Gene3D" id="2.30.29.30">
    <property type="entry name" value="Pleckstrin-homology domain (PH domain)/Phosphotyrosine-binding domain (PTB)"/>
    <property type="match status" value="1"/>
</dbReference>
<dbReference type="SUPFAM" id="SSF50729">
    <property type="entry name" value="PH domain-like"/>
    <property type="match status" value="1"/>
</dbReference>
<comment type="caution">
    <text evidence="2">The sequence shown here is derived from an EMBL/GenBank/DDBJ whole genome shotgun (WGS) entry which is preliminary data.</text>
</comment>
<gene>
    <name evidence="2" type="ORF">HOLleu_33829</name>
</gene>
<dbReference type="EMBL" id="JAIZAY010000017">
    <property type="protein sequence ID" value="KAJ8026089.1"/>
    <property type="molecule type" value="Genomic_DNA"/>
</dbReference>
<dbReference type="InterPro" id="IPR001849">
    <property type="entry name" value="PH_domain"/>
</dbReference>
<dbReference type="Proteomes" id="UP001152320">
    <property type="component" value="Chromosome 17"/>
</dbReference>
<name>A0A9Q1BHZ4_HOLLE</name>
<evidence type="ECO:0000259" key="1">
    <source>
        <dbReference type="PROSITE" id="PS50003"/>
    </source>
</evidence>
<evidence type="ECO:0000313" key="3">
    <source>
        <dbReference type="Proteomes" id="UP001152320"/>
    </source>
</evidence>